<feature type="transmembrane region" description="Helical" evidence="8">
    <location>
        <begin position="107"/>
        <end position="132"/>
    </location>
</feature>
<feature type="transmembrane region" description="Helical" evidence="8">
    <location>
        <begin position="320"/>
        <end position="342"/>
    </location>
</feature>
<dbReference type="AlphaFoldDB" id="A0A167TYK5"/>
<keyword evidence="2" id="KW-0813">Transport</keyword>
<evidence type="ECO:0000256" key="7">
    <source>
        <dbReference type="SAM" id="MobiDB-lite"/>
    </source>
</evidence>
<keyword evidence="5 8" id="KW-0472">Membrane</keyword>
<evidence type="ECO:0000256" key="2">
    <source>
        <dbReference type="ARBA" id="ARBA00022448"/>
    </source>
</evidence>
<dbReference type="PANTHER" id="PTHR23501:SF187">
    <property type="entry name" value="MAJOR FACILITATOR SUPERFAMILY (MFS) PROFILE DOMAIN-CONTAINING PROTEIN"/>
    <property type="match status" value="1"/>
</dbReference>
<comment type="caution">
    <text evidence="10">The sequence shown here is derived from an EMBL/GenBank/DDBJ whole genome shotgun (WGS) entry which is preliminary data.</text>
</comment>
<feature type="transmembrane region" description="Helical" evidence="8">
    <location>
        <begin position="217"/>
        <end position="239"/>
    </location>
</feature>
<comment type="subcellular location">
    <subcellularLocation>
        <location evidence="1">Membrane</location>
        <topology evidence="1">Multi-pass membrane protein</topology>
    </subcellularLocation>
</comment>
<dbReference type="Gene3D" id="1.20.1720.10">
    <property type="entry name" value="Multidrug resistance protein D"/>
    <property type="match status" value="1"/>
</dbReference>
<dbReference type="GO" id="GO:0022857">
    <property type="term" value="F:transmembrane transporter activity"/>
    <property type="evidence" value="ECO:0007669"/>
    <property type="project" value="InterPro"/>
</dbReference>
<accession>A0A167TYK5</accession>
<keyword evidence="11" id="KW-1185">Reference proteome</keyword>
<gene>
    <name evidence="10" type="ORF">SPI_05105</name>
</gene>
<evidence type="ECO:0000256" key="4">
    <source>
        <dbReference type="ARBA" id="ARBA00022989"/>
    </source>
</evidence>
<feature type="transmembrane region" description="Helical" evidence="8">
    <location>
        <begin position="245"/>
        <end position="265"/>
    </location>
</feature>
<dbReference type="InterPro" id="IPR011701">
    <property type="entry name" value="MFS"/>
</dbReference>
<name>A0A167TYK5_9HYPO</name>
<evidence type="ECO:0000259" key="9">
    <source>
        <dbReference type="PROSITE" id="PS50850"/>
    </source>
</evidence>
<dbReference type="Gene3D" id="1.20.1250.20">
    <property type="entry name" value="MFS general substrate transporter like domains"/>
    <property type="match status" value="1"/>
</dbReference>
<organism evidence="10 11">
    <name type="scientific">Niveomyces insectorum RCEF 264</name>
    <dbReference type="NCBI Taxonomy" id="1081102"/>
    <lineage>
        <taxon>Eukaryota</taxon>
        <taxon>Fungi</taxon>
        <taxon>Dikarya</taxon>
        <taxon>Ascomycota</taxon>
        <taxon>Pezizomycotina</taxon>
        <taxon>Sordariomycetes</taxon>
        <taxon>Hypocreomycetidae</taxon>
        <taxon>Hypocreales</taxon>
        <taxon>Cordycipitaceae</taxon>
        <taxon>Niveomyces</taxon>
    </lineage>
</organism>
<dbReference type="Pfam" id="PF07690">
    <property type="entry name" value="MFS_1"/>
    <property type="match status" value="1"/>
</dbReference>
<evidence type="ECO:0000256" key="3">
    <source>
        <dbReference type="ARBA" id="ARBA00022692"/>
    </source>
</evidence>
<dbReference type="EMBL" id="AZHD01000008">
    <property type="protein sequence ID" value="OAA61081.1"/>
    <property type="molecule type" value="Genomic_DNA"/>
</dbReference>
<feature type="domain" description="Major facilitator superfamily (MFS) profile" evidence="9">
    <location>
        <begin position="1"/>
        <end position="506"/>
    </location>
</feature>
<sequence>MDTPTDSVEKTDTVTEAKPSPTRKGARFWLIFVALSLSALLTAMEATITSTALPDIIASLGGGGNYIWVCIPSTHVWTTGQRVWPSVAFDSLDGCVYPWERHMSTNIAMLIAGRVIQGVGSAGINVLIETVICDLIPLRQRGNYMSILFGLVSLGTALGPFFGGLLVAHSSWRWCFYITLPVGGLSLAMLVLFLHVNYDQSTALATKLGNLDWLGNALFVAATSSVLVALSWAGSVYPWSSYRVLVPLVLGLAGLAGFLVLEGAAPLAPNPMMPLHLFANRTTATTFVLTFLHGLVTVWALYFLPVYFQGVLGAAPDRSGVMLLPTILIVVPSAILGGLLLTRFGRYKPLLAGGFALMVVGYGLFTLFGPDARTGVWVGYQVVAFAGAGVVIPTLLPAVMASLAERDTAQATGTWAFMRTFGMTWGTAISGTIFNNRADQLARAGAVADAAVAAQLVGGNAYQHATAAFLDALPAATRAQVAIGFAAVAFVLVAVIKEVPLRKELESEFGMVEKTKKQDEAGPSSP</sequence>
<evidence type="ECO:0000256" key="5">
    <source>
        <dbReference type="ARBA" id="ARBA00023136"/>
    </source>
</evidence>
<feature type="transmembrane region" description="Helical" evidence="8">
    <location>
        <begin position="380"/>
        <end position="404"/>
    </location>
</feature>
<feature type="transmembrane region" description="Helical" evidence="8">
    <location>
        <begin position="416"/>
        <end position="434"/>
    </location>
</feature>
<evidence type="ECO:0000313" key="11">
    <source>
        <dbReference type="Proteomes" id="UP000076874"/>
    </source>
</evidence>
<proteinExistence type="predicted"/>
<feature type="region of interest" description="Disordered" evidence="7">
    <location>
        <begin position="1"/>
        <end position="20"/>
    </location>
</feature>
<dbReference type="Proteomes" id="UP000076874">
    <property type="component" value="Unassembled WGS sequence"/>
</dbReference>
<dbReference type="SUPFAM" id="SSF103473">
    <property type="entry name" value="MFS general substrate transporter"/>
    <property type="match status" value="1"/>
</dbReference>
<dbReference type="InterPro" id="IPR036259">
    <property type="entry name" value="MFS_trans_sf"/>
</dbReference>
<evidence type="ECO:0000256" key="8">
    <source>
        <dbReference type="SAM" id="Phobius"/>
    </source>
</evidence>
<dbReference type="InterPro" id="IPR020846">
    <property type="entry name" value="MFS_dom"/>
</dbReference>
<feature type="transmembrane region" description="Helical" evidence="8">
    <location>
        <begin position="286"/>
        <end position="308"/>
    </location>
</feature>
<dbReference type="GO" id="GO:0005886">
    <property type="term" value="C:plasma membrane"/>
    <property type="evidence" value="ECO:0007669"/>
    <property type="project" value="TreeGrafter"/>
</dbReference>
<feature type="transmembrane region" description="Helical" evidence="8">
    <location>
        <begin position="174"/>
        <end position="196"/>
    </location>
</feature>
<evidence type="ECO:0000313" key="10">
    <source>
        <dbReference type="EMBL" id="OAA61081.1"/>
    </source>
</evidence>
<reference evidence="10 11" key="1">
    <citation type="journal article" date="2016" name="Genome Biol. Evol.">
        <title>Divergent and convergent evolution of fungal pathogenicity.</title>
        <authorList>
            <person name="Shang Y."/>
            <person name="Xiao G."/>
            <person name="Zheng P."/>
            <person name="Cen K."/>
            <person name="Zhan S."/>
            <person name="Wang C."/>
        </authorList>
    </citation>
    <scope>NUCLEOTIDE SEQUENCE [LARGE SCALE GENOMIC DNA]</scope>
    <source>
        <strain evidence="10 11">RCEF 264</strain>
    </source>
</reference>
<feature type="transmembrane region" description="Helical" evidence="8">
    <location>
        <begin position="349"/>
        <end position="368"/>
    </location>
</feature>
<evidence type="ECO:0000256" key="6">
    <source>
        <dbReference type="ARBA" id="ARBA00023180"/>
    </source>
</evidence>
<protein>
    <submittedName>
        <fullName evidence="10">Major Facilitator Superfamily protein</fullName>
    </submittedName>
</protein>
<keyword evidence="6" id="KW-0325">Glycoprotein</keyword>
<dbReference type="PROSITE" id="PS50850">
    <property type="entry name" value="MFS"/>
    <property type="match status" value="1"/>
</dbReference>
<dbReference type="PANTHER" id="PTHR23501">
    <property type="entry name" value="MAJOR FACILITATOR SUPERFAMILY"/>
    <property type="match status" value="1"/>
</dbReference>
<feature type="transmembrane region" description="Helical" evidence="8">
    <location>
        <begin position="479"/>
        <end position="496"/>
    </location>
</feature>
<feature type="transmembrane region" description="Helical" evidence="8">
    <location>
        <begin position="144"/>
        <end position="168"/>
    </location>
</feature>
<dbReference type="OrthoDB" id="10021397at2759"/>
<feature type="transmembrane region" description="Helical" evidence="8">
    <location>
        <begin position="28"/>
        <end position="48"/>
    </location>
</feature>
<keyword evidence="4 8" id="KW-1133">Transmembrane helix</keyword>
<keyword evidence="3 8" id="KW-0812">Transmembrane</keyword>
<evidence type="ECO:0000256" key="1">
    <source>
        <dbReference type="ARBA" id="ARBA00004141"/>
    </source>
</evidence>